<feature type="domain" description="Metallo-beta-lactamase" evidence="1">
    <location>
        <begin position="24"/>
        <end position="229"/>
    </location>
</feature>
<evidence type="ECO:0000259" key="1">
    <source>
        <dbReference type="SMART" id="SM00849"/>
    </source>
</evidence>
<dbReference type="InterPro" id="IPR050855">
    <property type="entry name" value="NDM-1-like"/>
</dbReference>
<dbReference type="EMBL" id="MFNF01000057">
    <property type="protein sequence ID" value="OGG99427.1"/>
    <property type="molecule type" value="Genomic_DNA"/>
</dbReference>
<dbReference type="Proteomes" id="UP000177583">
    <property type="component" value="Unassembled WGS sequence"/>
</dbReference>
<name>A0A1F6GMU3_9PROT</name>
<sequence length="313" mass="34648">MSVAQDLGFGVWRIELLDKKSPYPVSGYLVLDEEKWVVETGPSAAHGQIVAALEEAKVGLNEITGILVTHVHLDHSGGAGLLAQACPNAKVYVHPRGARHLVDPSKLESSARAVYGELFDSLFAPILPIPKSKVVVAEPGGKVRLGKDRELHFFDAPGHCLHHLFAWDPKSRGIFSGDAAGMFYAHAWEQYHAALCLPASTPTQFDPKAMAQTAQEMLDLDPKRIYYTHFGHTEEAAEMLKEMLSWLPLYGERAVELYKKEQSEAKVANFMYQEIWKVAQARGIKDESALPGLHFDCNLNAQGVAAYVKFLER</sequence>
<dbReference type="AlphaFoldDB" id="A0A1F6GMU3"/>
<dbReference type="PANTHER" id="PTHR42951:SF22">
    <property type="entry name" value="METALLO BETA-LACTAMASE SUPERFAMILY LIPOPROTEIN"/>
    <property type="match status" value="1"/>
</dbReference>
<dbReference type="SUPFAM" id="SSF56281">
    <property type="entry name" value="Metallo-hydrolase/oxidoreductase"/>
    <property type="match status" value="1"/>
</dbReference>
<reference evidence="2 3" key="1">
    <citation type="journal article" date="2016" name="Nat. Commun.">
        <title>Thousands of microbial genomes shed light on interconnected biogeochemical processes in an aquifer system.</title>
        <authorList>
            <person name="Anantharaman K."/>
            <person name="Brown C.T."/>
            <person name="Hug L.A."/>
            <person name="Sharon I."/>
            <person name="Castelle C.J."/>
            <person name="Probst A.J."/>
            <person name="Thomas B.C."/>
            <person name="Singh A."/>
            <person name="Wilkins M.J."/>
            <person name="Karaoz U."/>
            <person name="Brodie E.L."/>
            <person name="Williams K.H."/>
            <person name="Hubbard S.S."/>
            <person name="Banfield J.F."/>
        </authorList>
    </citation>
    <scope>NUCLEOTIDE SEQUENCE [LARGE SCALE GENOMIC DNA]</scope>
</reference>
<gene>
    <name evidence="2" type="ORF">A2557_12585</name>
</gene>
<organism evidence="2 3">
    <name type="scientific">Candidatus Lambdaproteobacteria bacterium RIFOXYD2_FULL_56_26</name>
    <dbReference type="NCBI Taxonomy" id="1817773"/>
    <lineage>
        <taxon>Bacteria</taxon>
        <taxon>Pseudomonadati</taxon>
        <taxon>Pseudomonadota</taxon>
        <taxon>Candidatus Lambdaproteobacteria</taxon>
    </lineage>
</organism>
<evidence type="ECO:0000313" key="2">
    <source>
        <dbReference type="EMBL" id="OGG99427.1"/>
    </source>
</evidence>
<proteinExistence type="predicted"/>
<dbReference type="PANTHER" id="PTHR42951">
    <property type="entry name" value="METALLO-BETA-LACTAMASE DOMAIN-CONTAINING"/>
    <property type="match status" value="1"/>
</dbReference>
<dbReference type="InterPro" id="IPR001279">
    <property type="entry name" value="Metallo-B-lactamas"/>
</dbReference>
<protein>
    <recommendedName>
        <fullName evidence="1">Metallo-beta-lactamase domain-containing protein</fullName>
    </recommendedName>
</protein>
<dbReference type="CDD" id="cd07726">
    <property type="entry name" value="ST1585-like_MBL-fold"/>
    <property type="match status" value="1"/>
</dbReference>
<comment type="caution">
    <text evidence="2">The sequence shown here is derived from an EMBL/GenBank/DDBJ whole genome shotgun (WGS) entry which is preliminary data.</text>
</comment>
<accession>A0A1F6GMU3</accession>
<dbReference type="InterPro" id="IPR037482">
    <property type="entry name" value="ST1585_MBL-fold"/>
</dbReference>
<dbReference type="Pfam" id="PF00753">
    <property type="entry name" value="Lactamase_B"/>
    <property type="match status" value="1"/>
</dbReference>
<dbReference type="Gene3D" id="3.60.15.10">
    <property type="entry name" value="Ribonuclease Z/Hydroxyacylglutathione hydrolase-like"/>
    <property type="match status" value="1"/>
</dbReference>
<dbReference type="InterPro" id="IPR036866">
    <property type="entry name" value="RibonucZ/Hydroxyglut_hydro"/>
</dbReference>
<dbReference type="SMART" id="SM00849">
    <property type="entry name" value="Lactamase_B"/>
    <property type="match status" value="1"/>
</dbReference>
<evidence type="ECO:0000313" key="3">
    <source>
        <dbReference type="Proteomes" id="UP000177583"/>
    </source>
</evidence>